<dbReference type="EMBL" id="NRSD01000001">
    <property type="protein sequence ID" value="MBK1643330.1"/>
    <property type="molecule type" value="Genomic_DNA"/>
</dbReference>
<dbReference type="AlphaFoldDB" id="A0A9X0WF27"/>
<comment type="caution">
    <text evidence="1">The sequence shown here is derived from an EMBL/GenBank/DDBJ whole genome shotgun (WGS) entry which is preliminary data.</text>
</comment>
<organism evidence="1 2">
    <name type="scientific">Thiocapsa imhoffii</name>
    <dbReference type="NCBI Taxonomy" id="382777"/>
    <lineage>
        <taxon>Bacteria</taxon>
        <taxon>Pseudomonadati</taxon>
        <taxon>Pseudomonadota</taxon>
        <taxon>Gammaproteobacteria</taxon>
        <taxon>Chromatiales</taxon>
        <taxon>Chromatiaceae</taxon>
        <taxon>Thiocapsa</taxon>
    </lineage>
</organism>
<sequence length="62" mass="6642">MLARHRVPLTSTLVRLSDRAGCHASPALIPAASVLDPPNHTEVLGDLDVDPDRAVRVNPHPC</sequence>
<protein>
    <submittedName>
        <fullName evidence="1">Uncharacterized protein</fullName>
    </submittedName>
</protein>
<dbReference type="Proteomes" id="UP001138802">
    <property type="component" value="Unassembled WGS sequence"/>
</dbReference>
<gene>
    <name evidence="1" type="ORF">CKO25_01400</name>
</gene>
<proteinExistence type="predicted"/>
<evidence type="ECO:0000313" key="1">
    <source>
        <dbReference type="EMBL" id="MBK1643330.1"/>
    </source>
</evidence>
<reference evidence="1 2" key="1">
    <citation type="journal article" date="2020" name="Microorganisms">
        <title>Osmotic Adaptation and Compatible Solute Biosynthesis of Phototrophic Bacteria as Revealed from Genome Analyses.</title>
        <authorList>
            <person name="Imhoff J.F."/>
            <person name="Rahn T."/>
            <person name="Kunzel S."/>
            <person name="Keller A."/>
            <person name="Neulinger S.C."/>
        </authorList>
    </citation>
    <scope>NUCLEOTIDE SEQUENCE [LARGE SCALE GENOMIC DNA]</scope>
    <source>
        <strain evidence="1 2">DSM 21303</strain>
    </source>
</reference>
<keyword evidence="2" id="KW-1185">Reference proteome</keyword>
<name>A0A9X0WF27_9GAMM</name>
<evidence type="ECO:0000313" key="2">
    <source>
        <dbReference type="Proteomes" id="UP001138802"/>
    </source>
</evidence>
<accession>A0A9X0WF27</accession>